<keyword evidence="1" id="KW-0732">Signal</keyword>
<comment type="caution">
    <text evidence="5">The sequence shown here is derived from an EMBL/GenBank/DDBJ whole genome shotgun (WGS) entry which is preliminary data.</text>
</comment>
<protein>
    <recommendedName>
        <fullName evidence="4">Low molecular weight antigen MTB12-like C-terminal domain-containing protein</fullName>
    </recommendedName>
</protein>
<accession>A0A1E7JPU6</accession>
<dbReference type="InterPro" id="IPR058644">
    <property type="entry name" value="Mtb12-like_C"/>
</dbReference>
<feature type="compositionally biased region" description="Basic and acidic residues" evidence="3">
    <location>
        <begin position="29"/>
        <end position="39"/>
    </location>
</feature>
<dbReference type="OrthoDB" id="4333236at2"/>
<evidence type="ECO:0000256" key="2">
    <source>
        <dbReference type="ARBA" id="ARBA00093774"/>
    </source>
</evidence>
<dbReference type="RefSeq" id="WP_070009156.1">
    <property type="nucleotide sequence ID" value="NZ_LJGS01000036.1"/>
</dbReference>
<keyword evidence="6" id="KW-1185">Reference proteome</keyword>
<dbReference type="EMBL" id="LJGT01000038">
    <property type="protein sequence ID" value="OEU90302.1"/>
    <property type="molecule type" value="Genomic_DNA"/>
</dbReference>
<organism evidence="5 6">
    <name type="scientific">Streptomyces abyssalis</name>
    <dbReference type="NCBI Taxonomy" id="933944"/>
    <lineage>
        <taxon>Bacteria</taxon>
        <taxon>Bacillati</taxon>
        <taxon>Actinomycetota</taxon>
        <taxon>Actinomycetes</taxon>
        <taxon>Kitasatosporales</taxon>
        <taxon>Streptomycetaceae</taxon>
        <taxon>Streptomyces</taxon>
    </lineage>
</organism>
<feature type="compositionally biased region" description="Low complexity" evidence="3">
    <location>
        <begin position="40"/>
        <end position="67"/>
    </location>
</feature>
<dbReference type="Pfam" id="PF26580">
    <property type="entry name" value="Mtb12_C"/>
    <property type="match status" value="1"/>
</dbReference>
<dbReference type="Proteomes" id="UP000176087">
    <property type="component" value="Unassembled WGS sequence"/>
</dbReference>
<evidence type="ECO:0000256" key="1">
    <source>
        <dbReference type="ARBA" id="ARBA00022729"/>
    </source>
</evidence>
<gene>
    <name evidence="5" type="ORF">AN215_12365</name>
</gene>
<evidence type="ECO:0000313" key="6">
    <source>
        <dbReference type="Proteomes" id="UP000176087"/>
    </source>
</evidence>
<reference evidence="5 6" key="1">
    <citation type="journal article" date="2016" name="Front. Microbiol.">
        <title>Comparative Genomics Analysis of Streptomyces Species Reveals Their Adaptation to the Marine Environment and Their Diversity at the Genomic Level.</title>
        <authorList>
            <person name="Tian X."/>
            <person name="Zhang Z."/>
            <person name="Yang T."/>
            <person name="Chen M."/>
            <person name="Li J."/>
            <person name="Chen F."/>
            <person name="Yang J."/>
            <person name="Li W."/>
            <person name="Zhang B."/>
            <person name="Zhang Z."/>
            <person name="Wu J."/>
            <person name="Zhang C."/>
            <person name="Long L."/>
            <person name="Xiao J."/>
        </authorList>
    </citation>
    <scope>NUCLEOTIDE SEQUENCE [LARGE SCALE GENOMIC DNA]</scope>
    <source>
        <strain evidence="5 6">SCSIO 10390</strain>
    </source>
</reference>
<dbReference type="STRING" id="933944.AN215_12365"/>
<feature type="region of interest" description="Disordered" evidence="3">
    <location>
        <begin position="25"/>
        <end position="89"/>
    </location>
</feature>
<feature type="domain" description="Low molecular weight antigen MTB12-like C-terminal" evidence="4">
    <location>
        <begin position="75"/>
        <end position="181"/>
    </location>
</feature>
<name>A0A1E7JPU6_9ACTN</name>
<dbReference type="AlphaFoldDB" id="A0A1E7JPU6"/>
<evidence type="ECO:0000313" key="5">
    <source>
        <dbReference type="EMBL" id="OEU90302.1"/>
    </source>
</evidence>
<evidence type="ECO:0000259" key="4">
    <source>
        <dbReference type="Pfam" id="PF26580"/>
    </source>
</evidence>
<evidence type="ECO:0000256" key="3">
    <source>
        <dbReference type="SAM" id="MobiDB-lite"/>
    </source>
</evidence>
<dbReference type="PROSITE" id="PS51257">
    <property type="entry name" value="PROKAR_LIPOPROTEIN"/>
    <property type="match status" value="1"/>
</dbReference>
<sequence length="194" mass="20720">MASPARCQLARHLPAAVAALVLVGGCSDGEDKGRPDDSTSPKPASSSSRPSPDASTSPPQSKSPTPTGSAPEHPLRAESEVRNAWQKFFDPGTSVDEKVDLVEDGEQNELMIRPLFTDQRSKELRAATTSVTFRSSQDAEVAYRLTLDGQALEDGDPGGAVLQDKKWKITLQTVCALTKHGRDVPQAPACDEPQ</sequence>
<comment type="similarity">
    <text evidence="2">Belongs to the MTB12 family.</text>
</comment>
<proteinExistence type="inferred from homology"/>